<evidence type="ECO:0000313" key="1">
    <source>
        <dbReference type="EMBL" id="KAH3690342.1"/>
    </source>
</evidence>
<comment type="caution">
    <text evidence="1">The sequence shown here is derived from an EMBL/GenBank/DDBJ whole genome shotgun (WGS) entry which is preliminary data.</text>
</comment>
<dbReference type="Proteomes" id="UP000828390">
    <property type="component" value="Unassembled WGS sequence"/>
</dbReference>
<name>A0A9D3Y131_DREPO</name>
<reference evidence="1" key="1">
    <citation type="journal article" date="2019" name="bioRxiv">
        <title>The Genome of the Zebra Mussel, Dreissena polymorpha: A Resource for Invasive Species Research.</title>
        <authorList>
            <person name="McCartney M.A."/>
            <person name="Auch B."/>
            <person name="Kono T."/>
            <person name="Mallez S."/>
            <person name="Zhang Y."/>
            <person name="Obille A."/>
            <person name="Becker A."/>
            <person name="Abrahante J.E."/>
            <person name="Garbe J."/>
            <person name="Badalamenti J.P."/>
            <person name="Herman A."/>
            <person name="Mangelson H."/>
            <person name="Liachko I."/>
            <person name="Sullivan S."/>
            <person name="Sone E.D."/>
            <person name="Koren S."/>
            <person name="Silverstein K.A.T."/>
            <person name="Beckman K.B."/>
            <person name="Gohl D.M."/>
        </authorList>
    </citation>
    <scope>NUCLEOTIDE SEQUENCE</scope>
    <source>
        <strain evidence="1">Duluth1</strain>
        <tissue evidence="1">Whole animal</tissue>
    </source>
</reference>
<accession>A0A9D3Y131</accession>
<proteinExistence type="predicted"/>
<dbReference type="EMBL" id="JAIWYP010000068">
    <property type="protein sequence ID" value="KAH3690342.1"/>
    <property type="molecule type" value="Genomic_DNA"/>
</dbReference>
<reference evidence="1" key="2">
    <citation type="submission" date="2020-11" db="EMBL/GenBank/DDBJ databases">
        <authorList>
            <person name="McCartney M.A."/>
            <person name="Auch B."/>
            <person name="Kono T."/>
            <person name="Mallez S."/>
            <person name="Becker A."/>
            <person name="Gohl D.M."/>
            <person name="Silverstein K.A.T."/>
            <person name="Koren S."/>
            <person name="Bechman K.B."/>
            <person name="Herman A."/>
            <person name="Abrahante J.E."/>
            <person name="Garbe J."/>
        </authorList>
    </citation>
    <scope>NUCLEOTIDE SEQUENCE</scope>
    <source>
        <strain evidence="1">Duluth1</strain>
        <tissue evidence="1">Whole animal</tissue>
    </source>
</reference>
<sequence>MTAVLSSLNVLVKPFWGSGRRLVASREAIKAAHAARSGKRSLEIVNTPLAE</sequence>
<protein>
    <submittedName>
        <fullName evidence="1">Uncharacterized protein</fullName>
    </submittedName>
</protein>
<keyword evidence="2" id="KW-1185">Reference proteome</keyword>
<dbReference type="AlphaFoldDB" id="A0A9D3Y131"/>
<organism evidence="1 2">
    <name type="scientific">Dreissena polymorpha</name>
    <name type="common">Zebra mussel</name>
    <name type="synonym">Mytilus polymorpha</name>
    <dbReference type="NCBI Taxonomy" id="45954"/>
    <lineage>
        <taxon>Eukaryota</taxon>
        <taxon>Metazoa</taxon>
        <taxon>Spiralia</taxon>
        <taxon>Lophotrochozoa</taxon>
        <taxon>Mollusca</taxon>
        <taxon>Bivalvia</taxon>
        <taxon>Autobranchia</taxon>
        <taxon>Heteroconchia</taxon>
        <taxon>Euheterodonta</taxon>
        <taxon>Imparidentia</taxon>
        <taxon>Neoheterodontei</taxon>
        <taxon>Myida</taxon>
        <taxon>Dreissenoidea</taxon>
        <taxon>Dreissenidae</taxon>
        <taxon>Dreissena</taxon>
    </lineage>
</organism>
<gene>
    <name evidence="1" type="ORF">DPMN_193539</name>
</gene>
<evidence type="ECO:0000313" key="2">
    <source>
        <dbReference type="Proteomes" id="UP000828390"/>
    </source>
</evidence>